<keyword evidence="1" id="KW-0472">Membrane</keyword>
<reference evidence="2 3" key="1">
    <citation type="submission" date="2014-07" db="EMBL/GenBank/DDBJ databases">
        <title>Draft Genome Sequences of Environmental Pseudomonas syringae strains.</title>
        <authorList>
            <person name="Baltrus D.A."/>
            <person name="Berge O."/>
            <person name="Morris C."/>
        </authorList>
    </citation>
    <scope>NUCLEOTIDE SEQUENCE [LARGE SCALE GENOMIC DNA]</scope>
    <source>
        <strain evidence="2 3">CEB003</strain>
    </source>
</reference>
<evidence type="ECO:0000313" key="2">
    <source>
        <dbReference type="EMBL" id="KFE43902.1"/>
    </source>
</evidence>
<organism evidence="2 3">
    <name type="scientific">Pseudomonas syringae</name>
    <dbReference type="NCBI Taxonomy" id="317"/>
    <lineage>
        <taxon>Bacteria</taxon>
        <taxon>Pseudomonadati</taxon>
        <taxon>Pseudomonadota</taxon>
        <taxon>Gammaproteobacteria</taxon>
        <taxon>Pseudomonadales</taxon>
        <taxon>Pseudomonadaceae</taxon>
        <taxon>Pseudomonas</taxon>
    </lineage>
</organism>
<evidence type="ECO:0000313" key="3">
    <source>
        <dbReference type="Proteomes" id="UP000028643"/>
    </source>
</evidence>
<dbReference type="AlphaFoldDB" id="A0A085UL39"/>
<feature type="transmembrane region" description="Helical" evidence="1">
    <location>
        <begin position="21"/>
        <end position="42"/>
    </location>
</feature>
<evidence type="ECO:0000256" key="1">
    <source>
        <dbReference type="SAM" id="Phobius"/>
    </source>
</evidence>
<dbReference type="EMBL" id="JPQT01000183">
    <property type="protein sequence ID" value="KFE43902.1"/>
    <property type="molecule type" value="Genomic_DNA"/>
</dbReference>
<keyword evidence="1" id="KW-1133">Transmembrane helix</keyword>
<gene>
    <name evidence="2" type="ORF">IV02_31120</name>
</gene>
<dbReference type="Proteomes" id="UP000028643">
    <property type="component" value="Unassembled WGS sequence"/>
</dbReference>
<name>A0A085UL39_PSESX</name>
<proteinExistence type="predicted"/>
<accession>A0A085UL39</accession>
<protein>
    <submittedName>
        <fullName evidence="2">Uncharacterized protein</fullName>
    </submittedName>
</protein>
<sequence>MSARPLRHNAARAAQRGMATTLVMLLTGMAITVTAMGMMYAVRSTQEQQMASHATVAAESRAWEGVELVRLYLNSLTTSEVTALTAQTLITNASGITAQIIGKETFGIKTQVSVNITGTSSLATSTLQVVYQLTPATSAIVNSTKALTFNGNLVYTGGSLSIVDGAALANIGVSGTLSVTNGAKALVSGCAKGGINMSGGGVADNAILLTEGTFSMSSSTPPNNLTLGAKSIAITQDGGSYLSIKAGGFTTNVISGGSTIGTAIVGGIKNADNSITALNSGTALITLTGGSVYSLDLSLITQSNNVITTTAGAKKISGSVPLPATISLTYNAVYGGDVSFKAATVNTFWGYTFALTGWGANYPALKAHGNVSILTAAIGQFQGGGNLNVQQYNTPTFASASQMAGTLRNMDGSVYSGGSITNLTTAVSTASPGLPGVPYCDLTFKAVDVTALQSQANYVFYFNGTTPMLKIQNIKKSDGSAVAEGPYNLATTDLRTLGGANFMICSYGNNNCGRTATPGTGWILTGITALPPGVLWFQGAVSFDGVQGSRLTNTVLATGNVTLTSSGHIPLYAPNFSGYSNVCTGSFWPTNLCNKSANPPALTSWTDSAGASHSGIPIGNVAIEAEGALNTSGWDIYGNVILGGIINTSGAVTNIKGGVSTGANTAGQTNISQGGIAIDVSSLTKDQATTDTTSTGATSAASTNVLWVRAL</sequence>
<keyword evidence="1" id="KW-0812">Transmembrane</keyword>
<comment type="caution">
    <text evidence="2">The sequence shown here is derived from an EMBL/GenBank/DDBJ whole genome shotgun (WGS) entry which is preliminary data.</text>
</comment>
<dbReference type="PATRIC" id="fig|317.174.peg.6349"/>